<proteinExistence type="inferred from homology"/>
<dbReference type="Proteomes" id="UP000501518">
    <property type="component" value="Chromosome"/>
</dbReference>
<feature type="transmembrane region" description="Helical" evidence="11">
    <location>
        <begin position="6"/>
        <end position="25"/>
    </location>
</feature>
<evidence type="ECO:0000313" key="14">
    <source>
        <dbReference type="Proteomes" id="UP000235703"/>
    </source>
</evidence>
<keyword evidence="8 10" id="KW-0472">Membrane</keyword>
<reference evidence="13 15" key="2">
    <citation type="submission" date="2019-02" db="EMBL/GenBank/DDBJ databases">
        <title>Complete Genome Sequence and Methylome Analysis of Brevibacterium luteolum NEB1784.</title>
        <authorList>
            <person name="Fomenkov A."/>
            <person name="Roberts R.J."/>
        </authorList>
    </citation>
    <scope>NUCLEOTIDE SEQUENCE [LARGE SCALE GENOMIC DNA]</scope>
    <source>
        <strain evidence="13 15">NEB1784</strain>
    </source>
</reference>
<comment type="similarity">
    <text evidence="3 10">Belongs to the cytochrome c oxidase bacterial subunit CtaF family.</text>
</comment>
<dbReference type="GO" id="GO:0004129">
    <property type="term" value="F:cytochrome-c oxidase activity"/>
    <property type="evidence" value="ECO:0007669"/>
    <property type="project" value="UniProtKB-EC"/>
</dbReference>
<evidence type="ECO:0000256" key="9">
    <source>
        <dbReference type="ARBA" id="ARBA00047816"/>
    </source>
</evidence>
<comment type="subunit">
    <text evidence="10">Associates with subunits I, II and III to form cytochrome c oxidase.</text>
</comment>
<dbReference type="Pfam" id="PF12270">
    <property type="entry name" value="Cyt_c_ox_IV"/>
    <property type="match status" value="1"/>
</dbReference>
<evidence type="ECO:0000256" key="7">
    <source>
        <dbReference type="ARBA" id="ARBA00022989"/>
    </source>
</evidence>
<sequence>MKTAAIIFSSGLFFFVPVAIVYGILTDFKELVGFPAILLLGGMAIMIGGYLFLQHRSVGDTPMDRLDAEISEDHYEYGFYSPWSWWPIIIATGAGICFLGVAVGWWIFPFGAVIAFIGVFGLVYEYDRGNHAH</sequence>
<evidence type="ECO:0000313" key="12">
    <source>
        <dbReference type="EMBL" id="PMB99187.1"/>
    </source>
</evidence>
<evidence type="ECO:0000313" key="13">
    <source>
        <dbReference type="EMBL" id="QIN28478.1"/>
    </source>
</evidence>
<evidence type="ECO:0000256" key="4">
    <source>
        <dbReference type="ARBA" id="ARBA00022475"/>
    </source>
</evidence>
<dbReference type="EC" id="7.1.1.9" evidence="10"/>
<dbReference type="EMBL" id="PNFZ01000001">
    <property type="protein sequence ID" value="PMB99187.1"/>
    <property type="molecule type" value="Genomic_DNA"/>
</dbReference>
<feature type="transmembrane region" description="Helical" evidence="11">
    <location>
        <begin position="106"/>
        <end position="124"/>
    </location>
</feature>
<feature type="transmembrane region" description="Helical" evidence="11">
    <location>
        <begin position="32"/>
        <end position="53"/>
    </location>
</feature>
<dbReference type="OrthoDB" id="5244617at2"/>
<dbReference type="PIRSF" id="PIRSF017385">
    <property type="entry name" value="CtaF"/>
    <property type="match status" value="1"/>
</dbReference>
<evidence type="ECO:0000313" key="15">
    <source>
        <dbReference type="Proteomes" id="UP000501518"/>
    </source>
</evidence>
<reference evidence="12 14" key="1">
    <citation type="submission" date="2017-09" db="EMBL/GenBank/DDBJ databases">
        <title>Bacterial strain isolated from the female urinary microbiota.</title>
        <authorList>
            <person name="Thomas-White K."/>
            <person name="Kumar N."/>
            <person name="Forster S."/>
            <person name="Putonti C."/>
            <person name="Lawley T."/>
            <person name="Wolfe A.J."/>
        </authorList>
    </citation>
    <scope>NUCLEOTIDE SEQUENCE [LARGE SCALE GENOMIC DNA]</scope>
    <source>
        <strain evidence="12 14">UMB0680</strain>
    </source>
</reference>
<evidence type="ECO:0000256" key="8">
    <source>
        <dbReference type="ARBA" id="ARBA00023136"/>
    </source>
</evidence>
<name>A0A2N6PKI2_9MICO</name>
<evidence type="ECO:0000256" key="3">
    <source>
        <dbReference type="ARBA" id="ARBA00006870"/>
    </source>
</evidence>
<dbReference type="RefSeq" id="WP_102159999.1">
    <property type="nucleotide sequence ID" value="NZ_CP035810.1"/>
</dbReference>
<dbReference type="GO" id="GO:0022900">
    <property type="term" value="P:electron transport chain"/>
    <property type="evidence" value="ECO:0007669"/>
    <property type="project" value="InterPro"/>
</dbReference>
<evidence type="ECO:0000256" key="6">
    <source>
        <dbReference type="ARBA" id="ARBA00022967"/>
    </source>
</evidence>
<protein>
    <recommendedName>
        <fullName evidence="10">Cytochrome c oxidase polypeptide 4</fullName>
        <ecNumber evidence="10">7.1.1.9</ecNumber>
    </recommendedName>
    <alternativeName>
        <fullName evidence="10">Cytochrome aa3 subunit 4</fullName>
    </alternativeName>
    <alternativeName>
        <fullName evidence="10">Cytochrome c oxidase polypeptide IV</fullName>
    </alternativeName>
</protein>
<dbReference type="KEGG" id="blut:EW640_03685"/>
<evidence type="ECO:0000256" key="11">
    <source>
        <dbReference type="SAM" id="Phobius"/>
    </source>
</evidence>
<dbReference type="Proteomes" id="UP000235703">
    <property type="component" value="Unassembled WGS sequence"/>
</dbReference>
<feature type="transmembrane region" description="Helical" evidence="11">
    <location>
        <begin position="83"/>
        <end position="101"/>
    </location>
</feature>
<comment type="subcellular location">
    <subcellularLocation>
        <location evidence="2">Cell membrane</location>
        <topology evidence="2">Multi-pass membrane protein</topology>
    </subcellularLocation>
</comment>
<dbReference type="EMBL" id="CP035810">
    <property type="protein sequence ID" value="QIN28478.1"/>
    <property type="molecule type" value="Genomic_DNA"/>
</dbReference>
<dbReference type="AlphaFoldDB" id="A0A2N6PKI2"/>
<dbReference type="GO" id="GO:0005886">
    <property type="term" value="C:plasma membrane"/>
    <property type="evidence" value="ECO:0007669"/>
    <property type="project" value="UniProtKB-SubCell"/>
</dbReference>
<comment type="function">
    <text evidence="1 10">Part of cytochrome c oxidase, its function is unknown.</text>
</comment>
<evidence type="ECO:0000256" key="10">
    <source>
        <dbReference type="PIRNR" id="PIRNR017385"/>
    </source>
</evidence>
<evidence type="ECO:0000256" key="5">
    <source>
        <dbReference type="ARBA" id="ARBA00022692"/>
    </source>
</evidence>
<keyword evidence="4 10" id="KW-1003">Cell membrane</keyword>
<keyword evidence="7 11" id="KW-1133">Transmembrane helix</keyword>
<keyword evidence="5 11" id="KW-0812">Transmembrane</keyword>
<keyword evidence="14" id="KW-1185">Reference proteome</keyword>
<evidence type="ECO:0000256" key="2">
    <source>
        <dbReference type="ARBA" id="ARBA00004651"/>
    </source>
</evidence>
<keyword evidence="6 10" id="KW-1278">Translocase</keyword>
<organism evidence="12 14">
    <name type="scientific">Brevibacterium luteolum</name>
    <dbReference type="NCBI Taxonomy" id="199591"/>
    <lineage>
        <taxon>Bacteria</taxon>
        <taxon>Bacillati</taxon>
        <taxon>Actinomycetota</taxon>
        <taxon>Actinomycetes</taxon>
        <taxon>Micrococcales</taxon>
        <taxon>Brevibacteriaceae</taxon>
        <taxon>Brevibacterium</taxon>
    </lineage>
</organism>
<gene>
    <name evidence="12" type="ORF">CJ198_01220</name>
    <name evidence="13" type="ORF">EW640_03685</name>
</gene>
<comment type="catalytic activity">
    <reaction evidence="9 10">
        <text>4 Fe(II)-[cytochrome c] + O2 + 8 H(+)(in) = 4 Fe(III)-[cytochrome c] + 2 H2O + 4 H(+)(out)</text>
        <dbReference type="Rhea" id="RHEA:11436"/>
        <dbReference type="Rhea" id="RHEA-COMP:10350"/>
        <dbReference type="Rhea" id="RHEA-COMP:14399"/>
        <dbReference type="ChEBI" id="CHEBI:15377"/>
        <dbReference type="ChEBI" id="CHEBI:15378"/>
        <dbReference type="ChEBI" id="CHEBI:15379"/>
        <dbReference type="ChEBI" id="CHEBI:29033"/>
        <dbReference type="ChEBI" id="CHEBI:29034"/>
        <dbReference type="EC" id="7.1.1.9"/>
    </reaction>
</comment>
<dbReference type="InterPro" id="IPR021050">
    <property type="entry name" value="Cyt_c_oxidase_su4_actinobac"/>
</dbReference>
<accession>A0A2N6PKI2</accession>
<evidence type="ECO:0000256" key="1">
    <source>
        <dbReference type="ARBA" id="ARBA00002536"/>
    </source>
</evidence>